<dbReference type="GO" id="GO:0000049">
    <property type="term" value="F:tRNA binding"/>
    <property type="evidence" value="ECO:0007669"/>
    <property type="project" value="UniProtKB-UniRule"/>
</dbReference>
<dbReference type="NCBIfam" id="TIGR00188">
    <property type="entry name" value="rnpA"/>
    <property type="match status" value="1"/>
</dbReference>
<dbReference type="GO" id="GO:0004526">
    <property type="term" value="F:ribonuclease P activity"/>
    <property type="evidence" value="ECO:0007669"/>
    <property type="project" value="UniProtKB-UniRule"/>
</dbReference>
<dbReference type="eggNOG" id="COG0594">
    <property type="taxonomic scope" value="Bacteria"/>
</dbReference>
<dbReference type="STRING" id="694427.Palpr_2185"/>
<comment type="subunit">
    <text evidence="7">Consists of a catalytic RNA component (M1 or rnpB) and a protein subunit.</text>
</comment>
<evidence type="ECO:0000313" key="10">
    <source>
        <dbReference type="Proteomes" id="UP000008718"/>
    </source>
</evidence>
<dbReference type="KEGG" id="ppn:Palpr_2185"/>
<evidence type="ECO:0000256" key="5">
    <source>
        <dbReference type="ARBA" id="ARBA00022801"/>
    </source>
</evidence>
<dbReference type="HAMAP" id="MF_00227">
    <property type="entry name" value="RNase_P"/>
    <property type="match status" value="1"/>
</dbReference>
<dbReference type="InterPro" id="IPR020539">
    <property type="entry name" value="RNase_P_CS"/>
</dbReference>
<evidence type="ECO:0000256" key="8">
    <source>
        <dbReference type="NCBIfam" id="TIGR00188"/>
    </source>
</evidence>
<gene>
    <name evidence="7" type="primary">rnpA</name>
    <name evidence="9" type="ordered locus">Palpr_2185</name>
</gene>
<keyword evidence="6 7" id="KW-0694">RNA-binding</keyword>
<dbReference type="HOGENOM" id="CLU_117179_1_0_10"/>
<evidence type="ECO:0000256" key="1">
    <source>
        <dbReference type="ARBA" id="ARBA00002663"/>
    </source>
</evidence>
<dbReference type="GO" id="GO:0030677">
    <property type="term" value="C:ribonuclease P complex"/>
    <property type="evidence" value="ECO:0007669"/>
    <property type="project" value="TreeGrafter"/>
</dbReference>
<dbReference type="SUPFAM" id="SSF54211">
    <property type="entry name" value="Ribosomal protein S5 domain 2-like"/>
    <property type="match status" value="1"/>
</dbReference>
<evidence type="ECO:0000256" key="7">
    <source>
        <dbReference type="HAMAP-Rule" id="MF_00227"/>
    </source>
</evidence>
<keyword evidence="2 7" id="KW-0819">tRNA processing</keyword>
<dbReference type="PROSITE" id="PS00648">
    <property type="entry name" value="RIBONUCLEASE_P"/>
    <property type="match status" value="1"/>
</dbReference>
<keyword evidence="5 7" id="KW-0378">Hydrolase</keyword>
<keyword evidence="3 7" id="KW-0540">Nuclease</keyword>
<dbReference type="Pfam" id="PF00825">
    <property type="entry name" value="Ribonuclease_P"/>
    <property type="match status" value="1"/>
</dbReference>
<comment type="similarity">
    <text evidence="7">Belongs to the RnpA family.</text>
</comment>
<dbReference type="RefSeq" id="WP_013445690.1">
    <property type="nucleotide sequence ID" value="NC_014734.1"/>
</dbReference>
<proteinExistence type="inferred from homology"/>
<reference key="1">
    <citation type="submission" date="2010-11" db="EMBL/GenBank/DDBJ databases">
        <title>The complete genome of Paludibacter propionicigenes DSM 17365.</title>
        <authorList>
            <consortium name="US DOE Joint Genome Institute (JGI-PGF)"/>
            <person name="Lucas S."/>
            <person name="Copeland A."/>
            <person name="Lapidus A."/>
            <person name="Bruce D."/>
            <person name="Goodwin L."/>
            <person name="Pitluck S."/>
            <person name="Kyrpides N."/>
            <person name="Mavromatis K."/>
            <person name="Ivanova N."/>
            <person name="Munk A.C."/>
            <person name="Brettin T."/>
            <person name="Detter J.C."/>
            <person name="Han C."/>
            <person name="Tapia R."/>
            <person name="Land M."/>
            <person name="Hauser L."/>
            <person name="Markowitz V."/>
            <person name="Cheng J.-F."/>
            <person name="Hugenholtz P."/>
            <person name="Woyke T."/>
            <person name="Wu D."/>
            <person name="Gronow S."/>
            <person name="Wellnitz S."/>
            <person name="Brambilla E."/>
            <person name="Klenk H.-P."/>
            <person name="Eisen J.A."/>
        </authorList>
    </citation>
    <scope>NUCLEOTIDE SEQUENCE</scope>
    <source>
        <strain>WB4</strain>
    </source>
</reference>
<name>E4T6H7_PALPW</name>
<evidence type="ECO:0000256" key="6">
    <source>
        <dbReference type="ARBA" id="ARBA00022884"/>
    </source>
</evidence>
<sequence>MNHPNSFAKAEHLCGDKRITKLFTRGDAFIAYPLRVVYLIESRNDVAAASIMVSVPKKRFKRAVKRNRLKRLMRESYRLNKQELIEALDDKQLQIHVAFNYVSDDVLDFEAVEKKMKIALERLKEKVINKDAVSLAVTPEAPNL</sequence>
<reference evidence="9 10" key="2">
    <citation type="journal article" date="2011" name="Stand. Genomic Sci.">
        <title>Complete genome sequence of Paludibacter propionicigenes type strain (WB4).</title>
        <authorList>
            <person name="Gronow S."/>
            <person name="Munk C."/>
            <person name="Lapidus A."/>
            <person name="Nolan M."/>
            <person name="Lucas S."/>
            <person name="Hammon N."/>
            <person name="Deshpande S."/>
            <person name="Cheng J.F."/>
            <person name="Tapia R."/>
            <person name="Han C."/>
            <person name="Goodwin L."/>
            <person name="Pitluck S."/>
            <person name="Liolios K."/>
            <person name="Ivanova N."/>
            <person name="Mavromatis K."/>
            <person name="Mikhailova N."/>
            <person name="Pati A."/>
            <person name="Chen A."/>
            <person name="Palaniappan K."/>
            <person name="Land M."/>
            <person name="Hauser L."/>
            <person name="Chang Y.J."/>
            <person name="Jeffries C.D."/>
            <person name="Brambilla E."/>
            <person name="Rohde M."/>
            <person name="Goker M."/>
            <person name="Detter J.C."/>
            <person name="Woyke T."/>
            <person name="Bristow J."/>
            <person name="Eisen J.A."/>
            <person name="Markowitz V."/>
            <person name="Hugenholtz P."/>
            <person name="Kyrpides N.C."/>
            <person name="Klenk H.P."/>
        </authorList>
    </citation>
    <scope>NUCLEOTIDE SEQUENCE [LARGE SCALE GENOMIC DNA]</scope>
    <source>
        <strain evidence="10">DSM 17365 / JCM 13257 / WB4</strain>
    </source>
</reference>
<evidence type="ECO:0000256" key="4">
    <source>
        <dbReference type="ARBA" id="ARBA00022759"/>
    </source>
</evidence>
<dbReference type="InterPro" id="IPR014721">
    <property type="entry name" value="Ribsml_uS5_D2-typ_fold_subgr"/>
</dbReference>
<dbReference type="AlphaFoldDB" id="E4T6H7"/>
<dbReference type="GO" id="GO:0042781">
    <property type="term" value="F:3'-tRNA processing endoribonuclease activity"/>
    <property type="evidence" value="ECO:0007669"/>
    <property type="project" value="TreeGrafter"/>
</dbReference>
<evidence type="ECO:0000256" key="2">
    <source>
        <dbReference type="ARBA" id="ARBA00022694"/>
    </source>
</evidence>
<dbReference type="OrthoDB" id="1524972at2"/>
<dbReference type="GO" id="GO:0001682">
    <property type="term" value="P:tRNA 5'-leader removal"/>
    <property type="evidence" value="ECO:0007669"/>
    <property type="project" value="UniProtKB-UniRule"/>
</dbReference>
<dbReference type="InterPro" id="IPR000100">
    <property type="entry name" value="RNase_P"/>
</dbReference>
<dbReference type="InterPro" id="IPR020568">
    <property type="entry name" value="Ribosomal_Su5_D2-typ_SF"/>
</dbReference>
<dbReference type="PANTHER" id="PTHR33992">
    <property type="entry name" value="RIBONUCLEASE P PROTEIN COMPONENT"/>
    <property type="match status" value="1"/>
</dbReference>
<dbReference type="Proteomes" id="UP000008718">
    <property type="component" value="Chromosome"/>
</dbReference>
<comment type="catalytic activity">
    <reaction evidence="7">
        <text>Endonucleolytic cleavage of RNA, removing 5'-extranucleotides from tRNA precursor.</text>
        <dbReference type="EC" id="3.1.26.5"/>
    </reaction>
</comment>
<dbReference type="EC" id="3.1.26.5" evidence="7 8"/>
<keyword evidence="10" id="KW-1185">Reference proteome</keyword>
<evidence type="ECO:0000256" key="3">
    <source>
        <dbReference type="ARBA" id="ARBA00022722"/>
    </source>
</evidence>
<dbReference type="EMBL" id="CP002345">
    <property type="protein sequence ID" value="ADQ80321.1"/>
    <property type="molecule type" value="Genomic_DNA"/>
</dbReference>
<accession>E4T6H7</accession>
<protein>
    <recommendedName>
        <fullName evidence="7 8">Ribonuclease P protein component</fullName>
        <shortName evidence="7">RNase P protein</shortName>
        <shortName evidence="7">RNaseP protein</shortName>
        <ecNumber evidence="7 8">3.1.26.5</ecNumber>
    </recommendedName>
    <alternativeName>
        <fullName evidence="7">Protein C5</fullName>
    </alternativeName>
</protein>
<comment type="function">
    <text evidence="1 7">RNaseP catalyzes the removal of the 5'-leader sequence from pre-tRNA to produce the mature 5'-terminus. It can also cleave other RNA substrates such as 4.5S RNA. The protein component plays an auxiliary but essential role in vivo by binding to the 5'-leader sequence and broadening the substrate specificity of the ribozyme.</text>
</comment>
<evidence type="ECO:0000313" key="9">
    <source>
        <dbReference type="EMBL" id="ADQ80321.1"/>
    </source>
</evidence>
<organism evidence="9 10">
    <name type="scientific">Paludibacter propionicigenes (strain DSM 17365 / JCM 13257 / WB4)</name>
    <dbReference type="NCBI Taxonomy" id="694427"/>
    <lineage>
        <taxon>Bacteria</taxon>
        <taxon>Pseudomonadati</taxon>
        <taxon>Bacteroidota</taxon>
        <taxon>Bacteroidia</taxon>
        <taxon>Bacteroidales</taxon>
        <taxon>Paludibacteraceae</taxon>
        <taxon>Paludibacter</taxon>
    </lineage>
</organism>
<keyword evidence="4 7" id="KW-0255">Endonuclease</keyword>
<dbReference type="Gene3D" id="3.30.230.10">
    <property type="match status" value="1"/>
</dbReference>
<dbReference type="PANTHER" id="PTHR33992:SF1">
    <property type="entry name" value="RIBONUCLEASE P PROTEIN COMPONENT"/>
    <property type="match status" value="1"/>
</dbReference>